<dbReference type="AlphaFoldDB" id="A0AAV4DMN0"/>
<sequence length="83" mass="9633">MATWIASAYFYSQRVRKSDQGLEKHLEHLSVLGFYKGAHSTWMFMPGLVKTIPYTDIFSGKEDKKISYRCNTTELEFQTLCNS</sequence>
<proteinExistence type="predicted"/>
<dbReference type="Proteomes" id="UP000735302">
    <property type="component" value="Unassembled WGS sequence"/>
</dbReference>
<dbReference type="EMBL" id="BLXT01008064">
    <property type="protein sequence ID" value="GFO45568.1"/>
    <property type="molecule type" value="Genomic_DNA"/>
</dbReference>
<evidence type="ECO:0000313" key="2">
    <source>
        <dbReference type="Proteomes" id="UP000735302"/>
    </source>
</evidence>
<keyword evidence="2" id="KW-1185">Reference proteome</keyword>
<comment type="caution">
    <text evidence="1">The sequence shown here is derived from an EMBL/GenBank/DDBJ whole genome shotgun (WGS) entry which is preliminary data.</text>
</comment>
<evidence type="ECO:0000313" key="1">
    <source>
        <dbReference type="EMBL" id="GFO45568.1"/>
    </source>
</evidence>
<reference evidence="1 2" key="1">
    <citation type="journal article" date="2021" name="Elife">
        <title>Chloroplast acquisition without the gene transfer in kleptoplastic sea slugs, Plakobranchus ocellatus.</title>
        <authorList>
            <person name="Maeda T."/>
            <person name="Takahashi S."/>
            <person name="Yoshida T."/>
            <person name="Shimamura S."/>
            <person name="Takaki Y."/>
            <person name="Nagai Y."/>
            <person name="Toyoda A."/>
            <person name="Suzuki Y."/>
            <person name="Arimoto A."/>
            <person name="Ishii H."/>
            <person name="Satoh N."/>
            <person name="Nishiyama T."/>
            <person name="Hasebe M."/>
            <person name="Maruyama T."/>
            <person name="Minagawa J."/>
            <person name="Obokata J."/>
            <person name="Shigenobu S."/>
        </authorList>
    </citation>
    <scope>NUCLEOTIDE SEQUENCE [LARGE SCALE GENOMIC DNA]</scope>
</reference>
<organism evidence="1 2">
    <name type="scientific">Plakobranchus ocellatus</name>
    <dbReference type="NCBI Taxonomy" id="259542"/>
    <lineage>
        <taxon>Eukaryota</taxon>
        <taxon>Metazoa</taxon>
        <taxon>Spiralia</taxon>
        <taxon>Lophotrochozoa</taxon>
        <taxon>Mollusca</taxon>
        <taxon>Gastropoda</taxon>
        <taxon>Heterobranchia</taxon>
        <taxon>Euthyneura</taxon>
        <taxon>Panpulmonata</taxon>
        <taxon>Sacoglossa</taxon>
        <taxon>Placobranchoidea</taxon>
        <taxon>Plakobranchidae</taxon>
        <taxon>Plakobranchus</taxon>
    </lineage>
</organism>
<name>A0AAV4DMN0_9GAST</name>
<accession>A0AAV4DMN0</accession>
<gene>
    <name evidence="1" type="ORF">PoB_007207300</name>
</gene>
<protein>
    <submittedName>
        <fullName evidence="1">Uncharacterized protein</fullName>
    </submittedName>
</protein>